<dbReference type="Proteomes" id="UP000233551">
    <property type="component" value="Unassembled WGS sequence"/>
</dbReference>
<accession>A0A2I0I5I8</accession>
<dbReference type="InterPro" id="IPR013103">
    <property type="entry name" value="RVT_2"/>
</dbReference>
<dbReference type="Pfam" id="PF25597">
    <property type="entry name" value="SH3_retrovirus"/>
    <property type="match status" value="1"/>
</dbReference>
<dbReference type="EMBL" id="PGOL01004039">
    <property type="protein sequence ID" value="PKI38686.1"/>
    <property type="molecule type" value="Genomic_DNA"/>
</dbReference>
<dbReference type="AlphaFoldDB" id="A0A2I0I5I8"/>
<name>A0A2I0I5I8_PUNGR</name>
<evidence type="ECO:0000259" key="3">
    <source>
        <dbReference type="Pfam" id="PF25597"/>
    </source>
</evidence>
<dbReference type="InterPro" id="IPR043502">
    <property type="entry name" value="DNA/RNA_pol_sf"/>
</dbReference>
<evidence type="ECO:0000256" key="1">
    <source>
        <dbReference type="SAM" id="MobiDB-lite"/>
    </source>
</evidence>
<feature type="region of interest" description="Disordered" evidence="1">
    <location>
        <begin position="122"/>
        <end position="200"/>
    </location>
</feature>
<comment type="caution">
    <text evidence="4">The sequence shown here is derived from an EMBL/GenBank/DDBJ whole genome shotgun (WGS) entry which is preliminary data.</text>
</comment>
<protein>
    <submittedName>
        <fullName evidence="4">Uncharacterized protein</fullName>
    </submittedName>
</protein>
<feature type="domain" description="Retroviral polymerase SH3-like" evidence="3">
    <location>
        <begin position="17"/>
        <end position="77"/>
    </location>
</feature>
<dbReference type="STRING" id="22663.A0A2I0I5I8"/>
<dbReference type="Pfam" id="PF07727">
    <property type="entry name" value="RVT_2"/>
    <property type="match status" value="1"/>
</dbReference>
<gene>
    <name evidence="4" type="ORF">CRG98_040923</name>
</gene>
<evidence type="ECO:0000259" key="2">
    <source>
        <dbReference type="Pfam" id="PF07727"/>
    </source>
</evidence>
<keyword evidence="5" id="KW-1185">Reference proteome</keyword>
<evidence type="ECO:0000313" key="4">
    <source>
        <dbReference type="EMBL" id="PKI38686.1"/>
    </source>
</evidence>
<feature type="compositionally biased region" description="Low complexity" evidence="1">
    <location>
        <begin position="125"/>
        <end position="170"/>
    </location>
</feature>
<evidence type="ECO:0000313" key="5">
    <source>
        <dbReference type="Proteomes" id="UP000233551"/>
    </source>
</evidence>
<reference evidence="4 5" key="1">
    <citation type="submission" date="2017-11" db="EMBL/GenBank/DDBJ databases">
        <title>De-novo sequencing of pomegranate (Punica granatum L.) genome.</title>
        <authorList>
            <person name="Akparov Z."/>
            <person name="Amiraslanov A."/>
            <person name="Hajiyeva S."/>
            <person name="Abbasov M."/>
            <person name="Kaur K."/>
            <person name="Hamwieh A."/>
            <person name="Solovyev V."/>
            <person name="Salamov A."/>
            <person name="Braich B."/>
            <person name="Kosarev P."/>
            <person name="Mahmoud A."/>
            <person name="Hajiyev E."/>
            <person name="Babayeva S."/>
            <person name="Izzatullayeva V."/>
            <person name="Mammadov A."/>
            <person name="Mammadov A."/>
            <person name="Sharifova S."/>
            <person name="Ojaghi J."/>
            <person name="Eynullazada K."/>
            <person name="Bayramov B."/>
            <person name="Abdulazimova A."/>
            <person name="Shahmuradov I."/>
        </authorList>
    </citation>
    <scope>NUCLEOTIDE SEQUENCE [LARGE SCALE GENOMIC DNA]</scope>
    <source>
        <strain evidence="5">cv. AG2017</strain>
        <tissue evidence="4">Leaf</tissue>
    </source>
</reference>
<organism evidence="4 5">
    <name type="scientific">Punica granatum</name>
    <name type="common">Pomegranate</name>
    <dbReference type="NCBI Taxonomy" id="22663"/>
    <lineage>
        <taxon>Eukaryota</taxon>
        <taxon>Viridiplantae</taxon>
        <taxon>Streptophyta</taxon>
        <taxon>Embryophyta</taxon>
        <taxon>Tracheophyta</taxon>
        <taxon>Spermatophyta</taxon>
        <taxon>Magnoliopsida</taxon>
        <taxon>eudicotyledons</taxon>
        <taxon>Gunneridae</taxon>
        <taxon>Pentapetalae</taxon>
        <taxon>rosids</taxon>
        <taxon>malvids</taxon>
        <taxon>Myrtales</taxon>
        <taxon>Lythraceae</taxon>
        <taxon>Punica</taxon>
    </lineage>
</organism>
<dbReference type="InterPro" id="IPR057670">
    <property type="entry name" value="SH3_retrovirus"/>
</dbReference>
<feature type="domain" description="Reverse transcriptase Ty1/copia-type" evidence="2">
    <location>
        <begin position="291"/>
        <end position="389"/>
    </location>
</feature>
<dbReference type="SUPFAM" id="SSF56672">
    <property type="entry name" value="DNA/RNA polymerases"/>
    <property type="match status" value="1"/>
</dbReference>
<sequence length="389" mass="43195">MLFGKAPDFTHIRTFGCLCYAHNRPLNKDKFEAHSRRCIFMGYQYGKRGWRVYDLKIQEILVSRDVKFCEDVFPFSKLNGSADLAHPLFLDTGDSVQLQEASPSDPNLPAQPQGASLHGVLIRDSSSQSAPSPISTEQQSSASSVQSSSQASMDLSVQQIVSSVQQTVSSPEHSQSDDTLSDEDPSDPTGPSLRRSSRNCRIPGHFKDFIVPTVHAARLTPPSSSSPPSSTSSGTWHPIERFVAYSGFSDPHLTYPSALDSNVEPRTYREAAQDPCWHVAMKVEIHALELNGTWTLQQLPPGKHPVGCKWVFIIKRKADGSVERYKARLVPKGFTQIEGLDFNETFALVAKLVIVRCLLTVAVAKSWEIHQMDVHNAFLHGDLDEEIYM</sequence>
<proteinExistence type="predicted"/>